<evidence type="ECO:0000313" key="1">
    <source>
        <dbReference type="EMBL" id="KAL2641693.1"/>
    </source>
</evidence>
<gene>
    <name evidence="1" type="ORF">R1flu_009280</name>
</gene>
<organism evidence="1 2">
    <name type="scientific">Riccia fluitans</name>
    <dbReference type="NCBI Taxonomy" id="41844"/>
    <lineage>
        <taxon>Eukaryota</taxon>
        <taxon>Viridiplantae</taxon>
        <taxon>Streptophyta</taxon>
        <taxon>Embryophyta</taxon>
        <taxon>Marchantiophyta</taxon>
        <taxon>Marchantiopsida</taxon>
        <taxon>Marchantiidae</taxon>
        <taxon>Marchantiales</taxon>
        <taxon>Ricciaceae</taxon>
        <taxon>Riccia</taxon>
    </lineage>
</organism>
<dbReference type="Proteomes" id="UP001605036">
    <property type="component" value="Unassembled WGS sequence"/>
</dbReference>
<dbReference type="AlphaFoldDB" id="A0ABD1Z1S3"/>
<keyword evidence="2" id="KW-1185">Reference proteome</keyword>
<evidence type="ECO:0000313" key="2">
    <source>
        <dbReference type="Proteomes" id="UP001605036"/>
    </source>
</evidence>
<proteinExistence type="predicted"/>
<dbReference type="EMBL" id="JBHFFA010000002">
    <property type="protein sequence ID" value="KAL2641693.1"/>
    <property type="molecule type" value="Genomic_DNA"/>
</dbReference>
<name>A0ABD1Z1S3_9MARC</name>
<sequence length="166" mass="18989">MEALVQGTSYCRISPQHIYKFVPVKDCHPQLKSIQQQIFRNLTTREVIIVAENVSSRNERLCRPSNSKRVDPGFRMILEKVIKERKITSAVSEAVWSLISDELYLEILAFVSTKLSLQARTKCDQIDDAVIKSRINSLKLVKYQSMQGVECLSLNDIKGSKLQLYV</sequence>
<comment type="caution">
    <text evidence="1">The sequence shown here is derived from an EMBL/GenBank/DDBJ whole genome shotgun (WGS) entry which is preliminary data.</text>
</comment>
<protein>
    <submittedName>
        <fullName evidence="1">Uncharacterized protein</fullName>
    </submittedName>
</protein>
<accession>A0ABD1Z1S3</accession>
<reference evidence="1 2" key="1">
    <citation type="submission" date="2024-09" db="EMBL/GenBank/DDBJ databases">
        <title>Chromosome-scale assembly of Riccia fluitans.</title>
        <authorList>
            <person name="Paukszto L."/>
            <person name="Sawicki J."/>
            <person name="Karawczyk K."/>
            <person name="Piernik-Szablinska J."/>
            <person name="Szczecinska M."/>
            <person name="Mazdziarz M."/>
        </authorList>
    </citation>
    <scope>NUCLEOTIDE SEQUENCE [LARGE SCALE GENOMIC DNA]</scope>
    <source>
        <strain evidence="1">Rf_01</strain>
        <tissue evidence="1">Aerial parts of the thallus</tissue>
    </source>
</reference>